<dbReference type="PANTHER" id="PTHR34222">
    <property type="entry name" value="GAG_PRE-INTEGRS DOMAIN-CONTAINING PROTEIN"/>
    <property type="match status" value="1"/>
</dbReference>
<evidence type="ECO:0000256" key="1">
    <source>
        <dbReference type="SAM" id="MobiDB-lite"/>
    </source>
</evidence>
<accession>A0A2I4GCS5</accession>
<dbReference type="RefSeq" id="XP_018841660.1">
    <property type="nucleotide sequence ID" value="XM_018986115.1"/>
</dbReference>
<gene>
    <name evidence="3" type="primary">LOC109006738</name>
</gene>
<dbReference type="GO" id="GO:0008270">
    <property type="term" value="F:zinc ion binding"/>
    <property type="evidence" value="ECO:0007669"/>
    <property type="project" value="InterPro"/>
</dbReference>
<dbReference type="Proteomes" id="UP000235220">
    <property type="component" value="Chromosome 4"/>
</dbReference>
<evidence type="ECO:0000313" key="2">
    <source>
        <dbReference type="Proteomes" id="UP000235220"/>
    </source>
</evidence>
<feature type="region of interest" description="Disordered" evidence="1">
    <location>
        <begin position="121"/>
        <end position="140"/>
    </location>
</feature>
<dbReference type="KEGG" id="jre:109006738"/>
<dbReference type="AlphaFoldDB" id="A0A2I4GCS5"/>
<dbReference type="InterPro" id="IPR036875">
    <property type="entry name" value="Znf_CCHC_sf"/>
</dbReference>
<reference evidence="3" key="1">
    <citation type="submission" date="2025-08" db="UniProtKB">
        <authorList>
            <consortium name="RefSeq"/>
        </authorList>
    </citation>
    <scope>IDENTIFICATION</scope>
    <source>
        <tissue evidence="3">Leaves</tissue>
    </source>
</reference>
<feature type="compositionally biased region" description="Polar residues" evidence="1">
    <location>
        <begin position="126"/>
        <end position="136"/>
    </location>
</feature>
<keyword evidence="2" id="KW-1185">Reference proteome</keyword>
<dbReference type="SUPFAM" id="SSF57756">
    <property type="entry name" value="Retrovirus zinc finger-like domains"/>
    <property type="match status" value="1"/>
</dbReference>
<evidence type="ECO:0000313" key="3">
    <source>
        <dbReference type="RefSeq" id="XP_018841660.1"/>
    </source>
</evidence>
<dbReference type="InterPro" id="IPR001878">
    <property type="entry name" value="Znf_CCHC"/>
</dbReference>
<dbReference type="GeneID" id="109006738"/>
<name>A0A2I4GCS5_JUGRE</name>
<sequence>MQFLMGLSDSFNNLRSQILLIGPFPSINKVIALVLQEEKQKEVLTDSTPNLESIAALLTKQAPNLESIVALMAKSGKPGNSSFKQSGFRKDRPMCSHCGDTGHTSDKCYKIHGFLPGFKSKRATTHSKNQTSSSAAGQERNEIPQLTFTQEQCQQLLAILKPSTSTPHSGNQITSLQKSQVLHLSQLLFFQLHYLLLVRVSQDLSTWTTIGMGEEIAGPYHFLQQPLVGSSIASSSVHQDFDLWHYRLGHISYSR</sequence>
<dbReference type="Gramene" id="Jr04_03040_p1">
    <property type="protein sequence ID" value="cds.Jr04_03040_p1"/>
    <property type="gene ID" value="Jr04_03040"/>
</dbReference>
<dbReference type="OrthoDB" id="1748863at2759"/>
<protein>
    <submittedName>
        <fullName evidence="3">Uncharacterized protein LOC109006738</fullName>
    </submittedName>
</protein>
<dbReference type="Pfam" id="PF13976">
    <property type="entry name" value="gag_pre-integrs"/>
    <property type="match status" value="1"/>
</dbReference>
<dbReference type="PROSITE" id="PS50158">
    <property type="entry name" value="ZF_CCHC"/>
    <property type="match status" value="1"/>
</dbReference>
<dbReference type="GO" id="GO:0003676">
    <property type="term" value="F:nucleic acid binding"/>
    <property type="evidence" value="ECO:0007669"/>
    <property type="project" value="InterPro"/>
</dbReference>
<dbReference type="PANTHER" id="PTHR34222:SF99">
    <property type="entry name" value="PROTEIN, PUTATIVE-RELATED"/>
    <property type="match status" value="1"/>
</dbReference>
<organism evidence="2 3">
    <name type="scientific">Juglans regia</name>
    <name type="common">English walnut</name>
    <dbReference type="NCBI Taxonomy" id="51240"/>
    <lineage>
        <taxon>Eukaryota</taxon>
        <taxon>Viridiplantae</taxon>
        <taxon>Streptophyta</taxon>
        <taxon>Embryophyta</taxon>
        <taxon>Tracheophyta</taxon>
        <taxon>Spermatophyta</taxon>
        <taxon>Magnoliopsida</taxon>
        <taxon>eudicotyledons</taxon>
        <taxon>Gunneridae</taxon>
        <taxon>Pentapetalae</taxon>
        <taxon>rosids</taxon>
        <taxon>fabids</taxon>
        <taxon>Fagales</taxon>
        <taxon>Juglandaceae</taxon>
        <taxon>Juglans</taxon>
    </lineage>
</organism>
<proteinExistence type="predicted"/>
<dbReference type="InterPro" id="IPR025724">
    <property type="entry name" value="GAG-pre-integrase_dom"/>
</dbReference>